<reference evidence="7 8" key="1">
    <citation type="journal article" date="2016" name="Nat. Commun.">
        <title>Ectomycorrhizal ecology is imprinted in the genome of the dominant symbiotic fungus Cenococcum geophilum.</title>
        <authorList>
            <consortium name="DOE Joint Genome Institute"/>
            <person name="Peter M."/>
            <person name="Kohler A."/>
            <person name="Ohm R.A."/>
            <person name="Kuo A."/>
            <person name="Krutzmann J."/>
            <person name="Morin E."/>
            <person name="Arend M."/>
            <person name="Barry K.W."/>
            <person name="Binder M."/>
            <person name="Choi C."/>
            <person name="Clum A."/>
            <person name="Copeland A."/>
            <person name="Grisel N."/>
            <person name="Haridas S."/>
            <person name="Kipfer T."/>
            <person name="LaButti K."/>
            <person name="Lindquist E."/>
            <person name="Lipzen A."/>
            <person name="Maire R."/>
            <person name="Meier B."/>
            <person name="Mihaltcheva S."/>
            <person name="Molinier V."/>
            <person name="Murat C."/>
            <person name="Poggeler S."/>
            <person name="Quandt C.A."/>
            <person name="Sperisen C."/>
            <person name="Tritt A."/>
            <person name="Tisserant E."/>
            <person name="Crous P.W."/>
            <person name="Henrissat B."/>
            <person name="Nehls U."/>
            <person name="Egli S."/>
            <person name="Spatafora J.W."/>
            <person name="Grigoriev I.V."/>
            <person name="Martin F.M."/>
        </authorList>
    </citation>
    <scope>NUCLEOTIDE SEQUENCE [LARGE SCALE GENOMIC DNA]</scope>
    <source>
        <strain evidence="7 8">CBS 459.81</strain>
    </source>
</reference>
<gene>
    <name evidence="7" type="ORF">K432DRAFT_400312</name>
</gene>
<keyword evidence="5" id="KW-0676">Redox-active center</keyword>
<evidence type="ECO:0000313" key="7">
    <source>
        <dbReference type="EMBL" id="OCK85339.1"/>
    </source>
</evidence>
<evidence type="ECO:0000256" key="5">
    <source>
        <dbReference type="ARBA" id="ARBA00023284"/>
    </source>
</evidence>
<dbReference type="GO" id="GO:0005739">
    <property type="term" value="C:mitochondrion"/>
    <property type="evidence" value="ECO:0007669"/>
    <property type="project" value="TreeGrafter"/>
</dbReference>
<dbReference type="OrthoDB" id="5956163at2759"/>
<dbReference type="InterPro" id="IPR046952">
    <property type="entry name" value="GSHR/TRXR-like"/>
</dbReference>
<dbReference type="GO" id="GO:0005829">
    <property type="term" value="C:cytosol"/>
    <property type="evidence" value="ECO:0007669"/>
    <property type="project" value="TreeGrafter"/>
</dbReference>
<dbReference type="GO" id="GO:0034599">
    <property type="term" value="P:cellular response to oxidative stress"/>
    <property type="evidence" value="ECO:0007669"/>
    <property type="project" value="TreeGrafter"/>
</dbReference>
<dbReference type="InterPro" id="IPR023753">
    <property type="entry name" value="FAD/NAD-binding_dom"/>
</dbReference>
<dbReference type="Proteomes" id="UP000250266">
    <property type="component" value="Unassembled WGS sequence"/>
</dbReference>
<organism evidence="7 8">
    <name type="scientific">Lepidopterella palustris CBS 459.81</name>
    <dbReference type="NCBI Taxonomy" id="1314670"/>
    <lineage>
        <taxon>Eukaryota</taxon>
        <taxon>Fungi</taxon>
        <taxon>Dikarya</taxon>
        <taxon>Ascomycota</taxon>
        <taxon>Pezizomycotina</taxon>
        <taxon>Dothideomycetes</taxon>
        <taxon>Pleosporomycetidae</taxon>
        <taxon>Mytilinidiales</taxon>
        <taxon>Argynnaceae</taxon>
        <taxon>Lepidopterella</taxon>
    </lineage>
</organism>
<comment type="similarity">
    <text evidence="2">Belongs to the class-I pyridine nucleotide-disulfide oxidoreductase family.</text>
</comment>
<evidence type="ECO:0000313" key="8">
    <source>
        <dbReference type="Proteomes" id="UP000250266"/>
    </source>
</evidence>
<dbReference type="GO" id="GO:0050660">
    <property type="term" value="F:flavin adenine dinucleotide binding"/>
    <property type="evidence" value="ECO:0007669"/>
    <property type="project" value="InterPro"/>
</dbReference>
<dbReference type="PANTHER" id="PTHR42737">
    <property type="entry name" value="GLUTATHIONE REDUCTASE"/>
    <property type="match status" value="1"/>
</dbReference>
<dbReference type="Pfam" id="PF07992">
    <property type="entry name" value="Pyr_redox_2"/>
    <property type="match status" value="1"/>
</dbReference>
<name>A0A8E2JKG9_9PEZI</name>
<feature type="domain" description="FAD/NAD(P)-binding" evidence="6">
    <location>
        <begin position="43"/>
        <end position="256"/>
    </location>
</feature>
<evidence type="ECO:0000256" key="3">
    <source>
        <dbReference type="ARBA" id="ARBA00023002"/>
    </source>
</evidence>
<dbReference type="SUPFAM" id="SSF51905">
    <property type="entry name" value="FAD/NAD(P)-binding domain"/>
    <property type="match status" value="2"/>
</dbReference>
<keyword evidence="4" id="KW-1015">Disulfide bond</keyword>
<sequence>MAPIQNECDYLMLGIGSGGIASARRAVTHGAQGHASFDWSYFKSKRDVYVKRLNRIYANNLGNDEIEHIQGRASFLNKREVEVKLEDGSKQTIKAKKILIATGGRPTIPAIPGKELFIDSDGFHDLERQLKKVAVSGVEMSEMLHALGSDVRFFIRGEKLLRRFDPMIQDTVMKEDERQGVHLHKGSQTKKPLSRLTAYFLAVGRLPEVEDLALEKVGIKLNGKGHIIIDNYQNTNVENIYAIGDVCDRGFELTPMTIAASRRLSERLFGEAHEKYGNTVKVCKTEFTAAYYAMMEQGEKGPTAYKIVCEGTTE</sequence>
<dbReference type="PRINTS" id="PR00368">
    <property type="entry name" value="FADPNR"/>
</dbReference>
<dbReference type="GO" id="GO:0045454">
    <property type="term" value="P:cell redox homeostasis"/>
    <property type="evidence" value="ECO:0007669"/>
    <property type="project" value="InterPro"/>
</dbReference>
<evidence type="ECO:0000256" key="4">
    <source>
        <dbReference type="ARBA" id="ARBA00023157"/>
    </source>
</evidence>
<dbReference type="AlphaFoldDB" id="A0A8E2JKG9"/>
<evidence type="ECO:0000256" key="2">
    <source>
        <dbReference type="ARBA" id="ARBA00007532"/>
    </source>
</evidence>
<dbReference type="Gene3D" id="3.50.50.60">
    <property type="entry name" value="FAD/NAD(P)-binding domain"/>
    <property type="match status" value="1"/>
</dbReference>
<dbReference type="EMBL" id="KV744820">
    <property type="protein sequence ID" value="OCK85339.1"/>
    <property type="molecule type" value="Genomic_DNA"/>
</dbReference>
<evidence type="ECO:0000256" key="1">
    <source>
        <dbReference type="ARBA" id="ARBA00001974"/>
    </source>
</evidence>
<dbReference type="InterPro" id="IPR036188">
    <property type="entry name" value="FAD/NAD-bd_sf"/>
</dbReference>
<evidence type="ECO:0000259" key="6">
    <source>
        <dbReference type="Pfam" id="PF07992"/>
    </source>
</evidence>
<protein>
    <submittedName>
        <fullName evidence="7">FAD/NAD(P)-binding domain-containing protein</fullName>
    </submittedName>
</protein>
<keyword evidence="3" id="KW-0560">Oxidoreductase</keyword>
<dbReference type="PANTHER" id="PTHR42737:SF2">
    <property type="entry name" value="GLUTATHIONE REDUCTASE"/>
    <property type="match status" value="1"/>
</dbReference>
<proteinExistence type="inferred from homology"/>
<accession>A0A8E2JKG9</accession>
<dbReference type="GO" id="GO:0004362">
    <property type="term" value="F:glutathione-disulfide reductase (NADPH) activity"/>
    <property type="evidence" value="ECO:0007669"/>
    <property type="project" value="TreeGrafter"/>
</dbReference>
<dbReference type="GO" id="GO:0006749">
    <property type="term" value="P:glutathione metabolic process"/>
    <property type="evidence" value="ECO:0007669"/>
    <property type="project" value="TreeGrafter"/>
</dbReference>
<comment type="cofactor">
    <cofactor evidence="1">
        <name>FAD</name>
        <dbReference type="ChEBI" id="CHEBI:57692"/>
    </cofactor>
</comment>
<keyword evidence="8" id="KW-1185">Reference proteome</keyword>